<dbReference type="AlphaFoldDB" id="A0A0A0LFN3"/>
<name>A0A0A0LFN3_CUCSA</name>
<organism evidence="2 3">
    <name type="scientific">Cucumis sativus</name>
    <name type="common">Cucumber</name>
    <dbReference type="NCBI Taxonomy" id="3659"/>
    <lineage>
        <taxon>Eukaryota</taxon>
        <taxon>Viridiplantae</taxon>
        <taxon>Streptophyta</taxon>
        <taxon>Embryophyta</taxon>
        <taxon>Tracheophyta</taxon>
        <taxon>Spermatophyta</taxon>
        <taxon>Magnoliopsida</taxon>
        <taxon>eudicotyledons</taxon>
        <taxon>Gunneridae</taxon>
        <taxon>Pentapetalae</taxon>
        <taxon>rosids</taxon>
        <taxon>fabids</taxon>
        <taxon>Cucurbitales</taxon>
        <taxon>Cucurbitaceae</taxon>
        <taxon>Benincaseae</taxon>
        <taxon>Cucumis</taxon>
    </lineage>
</organism>
<evidence type="ECO:0000313" key="3">
    <source>
        <dbReference type="Proteomes" id="UP000029981"/>
    </source>
</evidence>
<dbReference type="Gramene" id="KGN60860">
    <property type="protein sequence ID" value="KGN60860"/>
    <property type="gene ID" value="Csa_2G015600"/>
</dbReference>
<keyword evidence="1" id="KW-0812">Transmembrane</keyword>
<keyword evidence="3" id="KW-1185">Reference proteome</keyword>
<evidence type="ECO:0000313" key="2">
    <source>
        <dbReference type="EMBL" id="KGN60860.1"/>
    </source>
</evidence>
<dbReference type="EMBL" id="CM002923">
    <property type="protein sequence ID" value="KGN60860.1"/>
    <property type="molecule type" value="Genomic_DNA"/>
</dbReference>
<reference evidence="2 3" key="3">
    <citation type="journal article" date="2010" name="BMC Genomics">
        <title>Transcriptome sequencing and comparative analysis of cucumber flowers with different sex types.</title>
        <authorList>
            <person name="Guo S."/>
            <person name="Zheng Y."/>
            <person name="Joung J.G."/>
            <person name="Liu S."/>
            <person name="Zhang Z."/>
            <person name="Crasta O.R."/>
            <person name="Sobral B.W."/>
            <person name="Xu Y."/>
            <person name="Huang S."/>
            <person name="Fei Z."/>
        </authorList>
    </citation>
    <scope>NUCLEOTIDE SEQUENCE [LARGE SCALE GENOMIC DNA]</scope>
    <source>
        <strain evidence="3">cv. 9930</strain>
    </source>
</reference>
<gene>
    <name evidence="2" type="ORF">Csa_2G015600</name>
</gene>
<dbReference type="Proteomes" id="UP000029981">
    <property type="component" value="Chromosome 2"/>
</dbReference>
<sequence>MASSILLSLSLSNRLSFSTFSFSSPNLFLASSLSNETSSKVSRRRPIWFINSSFLAFPTSLILVNEAIASFNLLDSFCKSPIIFCASVFAFSIAFSFFCNSLTRRSHSISIPLSFTKASSFLI</sequence>
<protein>
    <submittedName>
        <fullName evidence="2">Uncharacterized protein</fullName>
    </submittedName>
</protein>
<feature type="transmembrane region" description="Helical" evidence="1">
    <location>
        <begin position="54"/>
        <end position="74"/>
    </location>
</feature>
<proteinExistence type="predicted"/>
<reference evidence="2 3" key="1">
    <citation type="journal article" date="2009" name="Nat. Genet.">
        <title>The genome of the cucumber, Cucumis sativus L.</title>
        <authorList>
            <person name="Huang S."/>
            <person name="Li R."/>
            <person name="Zhang Z."/>
            <person name="Li L."/>
            <person name="Gu X."/>
            <person name="Fan W."/>
            <person name="Lucas W.J."/>
            <person name="Wang X."/>
            <person name="Xie B."/>
            <person name="Ni P."/>
            <person name="Ren Y."/>
            <person name="Zhu H."/>
            <person name="Li J."/>
            <person name="Lin K."/>
            <person name="Jin W."/>
            <person name="Fei Z."/>
            <person name="Li G."/>
            <person name="Staub J."/>
            <person name="Kilian A."/>
            <person name="van der Vossen E.A."/>
            <person name="Wu Y."/>
            <person name="Guo J."/>
            <person name="He J."/>
            <person name="Jia Z."/>
            <person name="Ren Y."/>
            <person name="Tian G."/>
            <person name="Lu Y."/>
            <person name="Ruan J."/>
            <person name="Qian W."/>
            <person name="Wang M."/>
            <person name="Huang Q."/>
            <person name="Li B."/>
            <person name="Xuan Z."/>
            <person name="Cao J."/>
            <person name="Asan"/>
            <person name="Wu Z."/>
            <person name="Zhang J."/>
            <person name="Cai Q."/>
            <person name="Bai Y."/>
            <person name="Zhao B."/>
            <person name="Han Y."/>
            <person name="Li Y."/>
            <person name="Li X."/>
            <person name="Wang S."/>
            <person name="Shi Q."/>
            <person name="Liu S."/>
            <person name="Cho W.K."/>
            <person name="Kim J.Y."/>
            <person name="Xu Y."/>
            <person name="Heller-Uszynska K."/>
            <person name="Miao H."/>
            <person name="Cheng Z."/>
            <person name="Zhang S."/>
            <person name="Wu J."/>
            <person name="Yang Y."/>
            <person name="Kang H."/>
            <person name="Li M."/>
            <person name="Liang H."/>
            <person name="Ren X."/>
            <person name="Shi Z."/>
            <person name="Wen M."/>
            <person name="Jian M."/>
            <person name="Yang H."/>
            <person name="Zhang G."/>
            <person name="Yang Z."/>
            <person name="Chen R."/>
            <person name="Liu S."/>
            <person name="Li J."/>
            <person name="Ma L."/>
            <person name="Liu H."/>
            <person name="Zhou Y."/>
            <person name="Zhao J."/>
            <person name="Fang X."/>
            <person name="Li G."/>
            <person name="Fang L."/>
            <person name="Li Y."/>
            <person name="Liu D."/>
            <person name="Zheng H."/>
            <person name="Zhang Y."/>
            <person name="Qin N."/>
            <person name="Li Z."/>
            <person name="Yang G."/>
            <person name="Yang S."/>
            <person name="Bolund L."/>
            <person name="Kristiansen K."/>
            <person name="Zheng H."/>
            <person name="Li S."/>
            <person name="Zhang X."/>
            <person name="Yang H."/>
            <person name="Wang J."/>
            <person name="Sun R."/>
            <person name="Zhang B."/>
            <person name="Jiang S."/>
            <person name="Wang J."/>
            <person name="Du Y."/>
            <person name="Li S."/>
        </authorList>
    </citation>
    <scope>NUCLEOTIDE SEQUENCE [LARGE SCALE GENOMIC DNA]</scope>
    <source>
        <strain evidence="3">cv. 9930</strain>
    </source>
</reference>
<feature type="transmembrane region" description="Helical" evidence="1">
    <location>
        <begin position="81"/>
        <end position="98"/>
    </location>
</feature>
<keyword evidence="1" id="KW-0472">Membrane</keyword>
<accession>A0A0A0LFN3</accession>
<reference evidence="2 3" key="2">
    <citation type="journal article" date="2009" name="PLoS ONE">
        <title>An integrated genetic and cytogenetic map of the cucumber genome.</title>
        <authorList>
            <person name="Ren Y."/>
            <person name="Zhang Z."/>
            <person name="Liu J."/>
            <person name="Staub J.E."/>
            <person name="Han Y."/>
            <person name="Cheng Z."/>
            <person name="Li X."/>
            <person name="Lu J."/>
            <person name="Miao H."/>
            <person name="Kang H."/>
            <person name="Xie B."/>
            <person name="Gu X."/>
            <person name="Wang X."/>
            <person name="Du Y."/>
            <person name="Jin W."/>
            <person name="Huang S."/>
        </authorList>
    </citation>
    <scope>NUCLEOTIDE SEQUENCE [LARGE SCALE GENOMIC DNA]</scope>
    <source>
        <strain evidence="3">cv. 9930</strain>
    </source>
</reference>
<reference evidence="2 3" key="4">
    <citation type="journal article" date="2011" name="BMC Genomics">
        <title>RNA-Seq improves annotation of protein-coding genes in the cucumber genome.</title>
        <authorList>
            <person name="Li Z."/>
            <person name="Zhang Z."/>
            <person name="Yan P."/>
            <person name="Huang S."/>
            <person name="Fei Z."/>
            <person name="Lin K."/>
        </authorList>
    </citation>
    <scope>NUCLEOTIDE SEQUENCE [LARGE SCALE GENOMIC DNA]</scope>
    <source>
        <strain evidence="3">cv. 9930</strain>
    </source>
</reference>
<keyword evidence="1" id="KW-1133">Transmembrane helix</keyword>
<evidence type="ECO:0000256" key="1">
    <source>
        <dbReference type="SAM" id="Phobius"/>
    </source>
</evidence>